<evidence type="ECO:0000313" key="2">
    <source>
        <dbReference type="EMBL" id="EJJ08582.1"/>
    </source>
</evidence>
<dbReference type="RefSeq" id="WP_006602165.1">
    <property type="nucleotide sequence ID" value="NZ_CP072931.1"/>
</dbReference>
<dbReference type="PRINTS" id="PR01210">
    <property type="entry name" value="GGTRANSPTASE"/>
</dbReference>
<keyword evidence="3" id="KW-0012">Acyltransferase</keyword>
<dbReference type="Pfam" id="PF01019">
    <property type="entry name" value="G_glu_transpept"/>
    <property type="match status" value="2"/>
</dbReference>
<dbReference type="AlphaFoldDB" id="J1SCD0"/>
<dbReference type="PANTHER" id="PTHR43881:SF1">
    <property type="entry name" value="GAMMA-GLUTAMYLTRANSPEPTIDASE (AFU_ORTHOLOGUE AFUA_4G13580)"/>
    <property type="match status" value="1"/>
</dbReference>
<evidence type="ECO:0000256" key="1">
    <source>
        <dbReference type="SAM" id="MobiDB-lite"/>
    </source>
</evidence>
<dbReference type="InterPro" id="IPR029055">
    <property type="entry name" value="Ntn_hydrolases_N"/>
</dbReference>
<evidence type="ECO:0000313" key="4">
    <source>
        <dbReference type="Proteomes" id="UP000009036"/>
    </source>
</evidence>
<dbReference type="STRING" id="1160718.SU9_02896"/>
<dbReference type="Proteomes" id="UP000009036">
    <property type="component" value="Chromosome"/>
</dbReference>
<protein>
    <submittedName>
        <fullName evidence="2">Gamma-glutamyltransferase</fullName>
        <ecNumber evidence="3">2.3.2.2</ecNumber>
    </submittedName>
</protein>
<dbReference type="GO" id="GO:0103068">
    <property type="term" value="F:leukotriene C4 gamma-glutamyl transferase activity"/>
    <property type="evidence" value="ECO:0007669"/>
    <property type="project" value="UniProtKB-EC"/>
</dbReference>
<dbReference type="PATRIC" id="fig|1160718.3.peg.596"/>
<dbReference type="EC" id="2.3.2.2" evidence="3"/>
<dbReference type="EMBL" id="AJGV01000025">
    <property type="protein sequence ID" value="EJJ08582.1"/>
    <property type="molecule type" value="Genomic_DNA"/>
</dbReference>
<feature type="region of interest" description="Disordered" evidence="1">
    <location>
        <begin position="382"/>
        <end position="424"/>
    </location>
</feature>
<sequence length="660" mass="68494">MFTTRPTLQGTFGMVSSTHWLATQSAMAVLEDGGNAFDAAVAAGFVLHVVEPHLNGPAGEVPIILAPAGRPVRVLCGQGPAPAGASVAHYTSLGLGLVPGTGPLAAAVPGAFDAWMLLLRDHGSKSLAEVLRYAIGYAEHGHPAVERIGEAVETVRALFETEWTSSAEIYLPGGRSVAPGGLLRNRPLAATWRRLIAEAEAASAGREAQLDAARRIWREGFIGEALAGFAARPAMDTSGERHAGTLTGDDLAAFSATYEAPVTHDWNGWTVAKAGGWSQGPVFLQQLALLPPELPAYGSPEYVHLLIEGGKLAMADREAWYGDAQEVPLDTLLSGDYNAARRALIGAHASYELRPGSPDGRTPRLSAHAVAAAAGADGFGAAGGPGSGAGEPTVGGGGPGGVPPAAAPGRVPTEAAPGSVPPDVAPEIDRNGGARGDACPVDGNGGARADTCPIDRNGTTRGDTCHIDVVDRWGNLVSATPSGGWLQSNPVVPELGFPLGTRLQMAWLEEGLPNSLTPGRRPRTTLTPSLALRDGVPVMAFGTPGGDQQDQWQVHFFLAVALRGAVRGGLDLQGAIDAPNWHQDSFPGSFFPRGMRPGSVTVESRIGRRIIDELRRRGHRVTVGDDWSEGRLCAVARDPESGVLSAAANPRGMQGYAAGR</sequence>
<dbReference type="KEGG" id="sauh:SU9_028650"/>
<dbReference type="InterPro" id="IPR052896">
    <property type="entry name" value="GGT-like_enzyme"/>
</dbReference>
<evidence type="ECO:0000313" key="3">
    <source>
        <dbReference type="EMBL" id="QTZ94933.1"/>
    </source>
</evidence>
<dbReference type="SUPFAM" id="SSF56235">
    <property type="entry name" value="N-terminal nucleophile aminohydrolases (Ntn hydrolases)"/>
    <property type="match status" value="1"/>
</dbReference>
<proteinExistence type="predicted"/>
<organism evidence="2">
    <name type="scientific">Streptomyces auratus AGR0001</name>
    <dbReference type="NCBI Taxonomy" id="1160718"/>
    <lineage>
        <taxon>Bacteria</taxon>
        <taxon>Bacillati</taxon>
        <taxon>Actinomycetota</taxon>
        <taxon>Actinomycetes</taxon>
        <taxon>Kitasatosporales</taxon>
        <taxon>Streptomycetaceae</taxon>
        <taxon>Streptomyces</taxon>
    </lineage>
</organism>
<keyword evidence="4" id="KW-1185">Reference proteome</keyword>
<dbReference type="PANTHER" id="PTHR43881">
    <property type="entry name" value="GAMMA-GLUTAMYLTRANSPEPTIDASE (AFU_ORTHOLOGUE AFUA_4G13580)"/>
    <property type="match status" value="1"/>
</dbReference>
<dbReference type="Gene3D" id="1.10.246.130">
    <property type="match status" value="1"/>
</dbReference>
<dbReference type="HOGENOM" id="CLU_014813_3_2_11"/>
<reference evidence="2" key="1">
    <citation type="journal article" date="2012" name="J. Bacteriol.">
        <title>Genome Sequence of Streptomyces auratus Strain AGR0001, a Phoslactomycin-Producing Actinomycete.</title>
        <authorList>
            <person name="Han X."/>
            <person name="Li M."/>
            <person name="Ding Z."/>
            <person name="Zhao J."/>
            <person name="Ji K."/>
            <person name="Wen M."/>
            <person name="Lu T."/>
        </authorList>
    </citation>
    <scope>NUCLEOTIDE SEQUENCE [LARGE SCALE GENOMIC DNA]</scope>
    <source>
        <strain evidence="2">AGR0001</strain>
    </source>
</reference>
<dbReference type="eggNOG" id="COG0405">
    <property type="taxonomic scope" value="Bacteria"/>
</dbReference>
<dbReference type="MEROPS" id="T03.014"/>
<gene>
    <name evidence="3" type="ORF">SU9_028650</name>
    <name evidence="2" type="ORF">SU9_02896</name>
</gene>
<dbReference type="EMBL" id="CP072931">
    <property type="protein sequence ID" value="QTZ94933.1"/>
    <property type="molecule type" value="Genomic_DNA"/>
</dbReference>
<reference evidence="3" key="2">
    <citation type="submission" date="2021-04" db="EMBL/GenBank/DDBJ databases">
        <authorList>
            <person name="Wen M.-L."/>
            <person name="Han X.-L."/>
            <person name="Xiong J."/>
        </authorList>
    </citation>
    <scope>NUCLEOTIDE SEQUENCE</scope>
    <source>
        <strain evidence="3">AGR0001</strain>
    </source>
</reference>
<name>J1SCD0_9ACTN</name>
<accession>J1SCD0</accession>
<dbReference type="Gene3D" id="3.60.20.40">
    <property type="match status" value="1"/>
</dbReference>
<dbReference type="InterPro" id="IPR043138">
    <property type="entry name" value="GGT_lsub"/>
</dbReference>
<dbReference type="InterPro" id="IPR043137">
    <property type="entry name" value="GGT_ssub_C"/>
</dbReference>
<keyword evidence="2" id="KW-0808">Transferase</keyword>
<feature type="compositionally biased region" description="Gly residues" evidence="1">
    <location>
        <begin position="382"/>
        <end position="400"/>
    </location>
</feature>